<protein>
    <recommendedName>
        <fullName evidence="4">DUF4468 domain-containing protein</fullName>
    </recommendedName>
</protein>
<name>A0ABM8UWB6_9BACT</name>
<gene>
    <name evidence="2" type="ORF">DYBT9623_04544</name>
</gene>
<keyword evidence="1" id="KW-0732">Signal</keyword>
<proteinExistence type="predicted"/>
<evidence type="ECO:0000313" key="2">
    <source>
        <dbReference type="EMBL" id="CAG5073014.1"/>
    </source>
</evidence>
<evidence type="ECO:0000256" key="1">
    <source>
        <dbReference type="SAM" id="SignalP"/>
    </source>
</evidence>
<evidence type="ECO:0008006" key="4">
    <source>
        <dbReference type="Google" id="ProtNLM"/>
    </source>
</evidence>
<organism evidence="2 3">
    <name type="scientific">Dyadobacter linearis</name>
    <dbReference type="NCBI Taxonomy" id="2823330"/>
    <lineage>
        <taxon>Bacteria</taxon>
        <taxon>Pseudomonadati</taxon>
        <taxon>Bacteroidota</taxon>
        <taxon>Cytophagia</taxon>
        <taxon>Cytophagales</taxon>
        <taxon>Spirosomataceae</taxon>
        <taxon>Dyadobacter</taxon>
    </lineage>
</organism>
<keyword evidence="3" id="KW-1185">Reference proteome</keyword>
<comment type="caution">
    <text evidence="2">The sequence shown here is derived from an EMBL/GenBank/DDBJ whole genome shotgun (WGS) entry which is preliminary data.</text>
</comment>
<feature type="chain" id="PRO_5045629163" description="DUF4468 domain-containing protein" evidence="1">
    <location>
        <begin position="28"/>
        <end position="212"/>
    </location>
</feature>
<dbReference type="EMBL" id="CAJRAU010000007">
    <property type="protein sequence ID" value="CAG5073014.1"/>
    <property type="molecule type" value="Genomic_DNA"/>
</dbReference>
<evidence type="ECO:0000313" key="3">
    <source>
        <dbReference type="Proteomes" id="UP000679725"/>
    </source>
</evidence>
<feature type="signal peptide" evidence="1">
    <location>
        <begin position="1"/>
        <end position="27"/>
    </location>
</feature>
<accession>A0ABM8UWB6</accession>
<dbReference type="Proteomes" id="UP000679725">
    <property type="component" value="Unassembled WGS sequence"/>
</dbReference>
<sequence length="212" mass="23931">MPLSIMKHSLLSTLLIVLLCFPEPASAQKAGLPYNRFTGEITQTKVVQTGQSKAKTCQALRSWIFKTYPNYREIMKVDDPGTGKIVYQDKEPIVSGKFKSFSYRVSIDVKDGLYSCTIDQVRTLGPGSTEFTSADMDFPTIGIFKKDLDDVERDISYTTNKRELAKLYKERRTLKSFLLDYHKSHQTMLAQFNMIQNGLRLAVNGIGPLAAK</sequence>
<reference evidence="2 3" key="1">
    <citation type="submission" date="2021-04" db="EMBL/GenBank/DDBJ databases">
        <authorList>
            <person name="Rodrigo-Torres L."/>
            <person name="Arahal R. D."/>
            <person name="Lucena T."/>
        </authorList>
    </citation>
    <scope>NUCLEOTIDE SEQUENCE [LARGE SCALE GENOMIC DNA]</scope>
    <source>
        <strain evidence="2 3">CECT 9623</strain>
    </source>
</reference>